<dbReference type="InParanoid" id="K4AI64"/>
<dbReference type="EMBL" id="AGNK02006044">
    <property type="status" value="NOT_ANNOTATED_CDS"/>
    <property type="molecule type" value="Genomic_DNA"/>
</dbReference>
<organism evidence="2 3">
    <name type="scientific">Setaria italica</name>
    <name type="common">Foxtail millet</name>
    <name type="synonym">Panicum italicum</name>
    <dbReference type="NCBI Taxonomy" id="4555"/>
    <lineage>
        <taxon>Eukaryota</taxon>
        <taxon>Viridiplantae</taxon>
        <taxon>Streptophyta</taxon>
        <taxon>Embryophyta</taxon>
        <taxon>Tracheophyta</taxon>
        <taxon>Spermatophyta</taxon>
        <taxon>Magnoliopsida</taxon>
        <taxon>Liliopsida</taxon>
        <taxon>Poales</taxon>
        <taxon>Poaceae</taxon>
        <taxon>PACMAD clade</taxon>
        <taxon>Panicoideae</taxon>
        <taxon>Panicodae</taxon>
        <taxon>Paniceae</taxon>
        <taxon>Cenchrinae</taxon>
        <taxon>Setaria</taxon>
    </lineage>
</organism>
<feature type="compositionally biased region" description="Basic and acidic residues" evidence="1">
    <location>
        <begin position="103"/>
        <end position="115"/>
    </location>
</feature>
<feature type="compositionally biased region" description="Basic residues" evidence="1">
    <location>
        <begin position="1"/>
        <end position="13"/>
    </location>
</feature>
<dbReference type="HOGENOM" id="CLU_1423748_0_0_1"/>
<protein>
    <submittedName>
        <fullName evidence="2">Uncharacterized protein</fullName>
    </submittedName>
</protein>
<dbReference type="EnsemblPlants" id="KQK91467">
    <property type="protein sequence ID" value="KQK91467"/>
    <property type="gene ID" value="SETIT_038572mg"/>
</dbReference>
<reference evidence="2" key="2">
    <citation type="submission" date="2018-08" db="UniProtKB">
        <authorList>
            <consortium name="EnsemblPlants"/>
        </authorList>
    </citation>
    <scope>IDENTIFICATION</scope>
    <source>
        <strain evidence="2">Yugu1</strain>
    </source>
</reference>
<evidence type="ECO:0000256" key="1">
    <source>
        <dbReference type="SAM" id="MobiDB-lite"/>
    </source>
</evidence>
<evidence type="ECO:0000313" key="2">
    <source>
        <dbReference type="EnsemblPlants" id="KQK91467"/>
    </source>
</evidence>
<feature type="compositionally biased region" description="Low complexity" evidence="1">
    <location>
        <begin position="83"/>
        <end position="102"/>
    </location>
</feature>
<sequence length="191" mass="20723">MSTARRPLRRHAAPRSQPSGATRESPWPRAIDTVAIRDPPRAKAPNTPERSTQKRPTTTHHFLSIPPVRRPPSLPAFASVPVSSRRPPWTASSSPSASTAAAAEKRGQLSRRRSDSGSGSGVGSRICAEPSRAALPARPPPRSRAGQIPTPEVNRFVRIVPARSVRAYREQEISLFVRLLASRPAFAGQLL</sequence>
<name>K4AI64_SETIT</name>
<dbReference type="AlphaFoldDB" id="K4AI64"/>
<reference evidence="3" key="1">
    <citation type="journal article" date="2012" name="Nat. Biotechnol.">
        <title>Reference genome sequence of the model plant Setaria.</title>
        <authorList>
            <person name="Bennetzen J.L."/>
            <person name="Schmutz J."/>
            <person name="Wang H."/>
            <person name="Percifield R."/>
            <person name="Hawkins J."/>
            <person name="Pontaroli A.C."/>
            <person name="Estep M."/>
            <person name="Feng L."/>
            <person name="Vaughn J.N."/>
            <person name="Grimwood J."/>
            <person name="Jenkins J."/>
            <person name="Barry K."/>
            <person name="Lindquist E."/>
            <person name="Hellsten U."/>
            <person name="Deshpande S."/>
            <person name="Wang X."/>
            <person name="Wu X."/>
            <person name="Mitros T."/>
            <person name="Triplett J."/>
            <person name="Yang X."/>
            <person name="Ye C.Y."/>
            <person name="Mauro-Herrera M."/>
            <person name="Wang L."/>
            <person name="Li P."/>
            <person name="Sharma M."/>
            <person name="Sharma R."/>
            <person name="Ronald P.C."/>
            <person name="Panaud O."/>
            <person name="Kellogg E.A."/>
            <person name="Brutnell T.P."/>
            <person name="Doust A.N."/>
            <person name="Tuskan G.A."/>
            <person name="Rokhsar D."/>
            <person name="Devos K.M."/>
        </authorList>
    </citation>
    <scope>NUCLEOTIDE SEQUENCE [LARGE SCALE GENOMIC DNA]</scope>
    <source>
        <strain evidence="3">cv. Yugu1</strain>
    </source>
</reference>
<keyword evidence="3" id="KW-1185">Reference proteome</keyword>
<evidence type="ECO:0000313" key="3">
    <source>
        <dbReference type="Proteomes" id="UP000004995"/>
    </source>
</evidence>
<feature type="region of interest" description="Disordered" evidence="1">
    <location>
        <begin position="1"/>
        <end position="149"/>
    </location>
</feature>
<feature type="compositionally biased region" description="Polar residues" evidence="1">
    <location>
        <begin position="48"/>
        <end position="61"/>
    </location>
</feature>
<proteinExistence type="predicted"/>
<dbReference type="Gramene" id="KQK91467">
    <property type="protein sequence ID" value="KQK91467"/>
    <property type="gene ID" value="SETIT_038572mg"/>
</dbReference>
<accession>K4AI64</accession>
<dbReference type="Proteomes" id="UP000004995">
    <property type="component" value="Unassembled WGS sequence"/>
</dbReference>